<dbReference type="InterPro" id="IPR013762">
    <property type="entry name" value="Integrase-like_cat_sf"/>
</dbReference>
<evidence type="ECO:0000313" key="7">
    <source>
        <dbReference type="Proteomes" id="UP001432168"/>
    </source>
</evidence>
<dbReference type="RefSeq" id="WP_329272359.1">
    <property type="nucleotide sequence ID" value="NZ_CP109011.1"/>
</dbReference>
<dbReference type="Pfam" id="PF00589">
    <property type="entry name" value="Phage_integrase"/>
    <property type="match status" value="1"/>
</dbReference>
<feature type="domain" description="Core-binding (CB)" evidence="5">
    <location>
        <begin position="277"/>
        <end position="378"/>
    </location>
</feature>
<dbReference type="PROSITE" id="PS51900">
    <property type="entry name" value="CB"/>
    <property type="match status" value="1"/>
</dbReference>
<organism evidence="6 7">
    <name type="scientific">Streptomyces pseudovenezuelae</name>
    <dbReference type="NCBI Taxonomy" id="67350"/>
    <lineage>
        <taxon>Bacteria</taxon>
        <taxon>Bacillati</taxon>
        <taxon>Actinomycetota</taxon>
        <taxon>Actinomycetes</taxon>
        <taxon>Kitasatosporales</taxon>
        <taxon>Streptomycetaceae</taxon>
        <taxon>Streptomyces</taxon>
        <taxon>Streptomyces aurantiacus group</taxon>
    </lineage>
</organism>
<evidence type="ECO:0000313" key="6">
    <source>
        <dbReference type="EMBL" id="WUT48829.1"/>
    </source>
</evidence>
<keyword evidence="7" id="KW-1185">Reference proteome</keyword>
<evidence type="ECO:0000259" key="5">
    <source>
        <dbReference type="PROSITE" id="PS51900"/>
    </source>
</evidence>
<reference evidence="6" key="1">
    <citation type="submission" date="2022-10" db="EMBL/GenBank/DDBJ databases">
        <title>The complete genomes of actinobacterial strains from the NBC collection.</title>
        <authorList>
            <person name="Joergensen T.S."/>
            <person name="Alvarez Arevalo M."/>
            <person name="Sterndorff E.B."/>
            <person name="Faurdal D."/>
            <person name="Vuksanovic O."/>
            <person name="Mourched A.-S."/>
            <person name="Charusanti P."/>
            <person name="Shaw S."/>
            <person name="Blin K."/>
            <person name="Weber T."/>
        </authorList>
    </citation>
    <scope>NUCLEOTIDE SEQUENCE</scope>
    <source>
        <strain evidence="6">NBC_00686</strain>
    </source>
</reference>
<dbReference type="Proteomes" id="UP001432168">
    <property type="component" value="Chromosome"/>
</dbReference>
<gene>
    <name evidence="6" type="ORF">OG929_44035</name>
</gene>
<evidence type="ECO:0000256" key="1">
    <source>
        <dbReference type="ARBA" id="ARBA00023125"/>
    </source>
</evidence>
<accession>A0ABZ1X9K5</accession>
<dbReference type="PROSITE" id="PS51898">
    <property type="entry name" value="TYR_RECOMBINASE"/>
    <property type="match status" value="1"/>
</dbReference>
<protein>
    <submittedName>
        <fullName evidence="6">Tyrosine-type recombinase/integrase</fullName>
    </submittedName>
</protein>
<dbReference type="InterPro" id="IPR011010">
    <property type="entry name" value="DNA_brk_join_enz"/>
</dbReference>
<dbReference type="InterPro" id="IPR002104">
    <property type="entry name" value="Integrase_catalytic"/>
</dbReference>
<evidence type="ECO:0000256" key="2">
    <source>
        <dbReference type="ARBA" id="ARBA00023172"/>
    </source>
</evidence>
<proteinExistence type="predicted"/>
<evidence type="ECO:0000256" key="3">
    <source>
        <dbReference type="PROSITE-ProRule" id="PRU01248"/>
    </source>
</evidence>
<dbReference type="SUPFAM" id="SSF56349">
    <property type="entry name" value="DNA breaking-rejoining enzymes"/>
    <property type="match status" value="1"/>
</dbReference>
<sequence>MTAPAPAAGNTAPGWPWLLDGSAWNRDPQLSADERAVLVQAGLRLFHSSRLSRTERNALARLLGPLEQVRSCLWIPDKAGDHRWVDYQVVGILLARTAEAESVWWSWDQSAWTRLIGPDAQEWSRQWPAQASRACRPRLLAYAYLLGAPVDEALFLCFERLRLARMVFGPEIVDREVDTVYGLLRGWGYRLETAGNHAVRTLIAHAMLLNRSPLLADMDAALLERLRQAVRSTGRASGDLHSLQRALAALGQCEPPVARNETLLSELRAQRWTDVPAPWAEIVSRWFGTSTLSRNVRLAYRQDLARMGRWLAAEHPQISEPAQWTRATCAAWVAAVDRMRIGDYVERTATRGVFGDPMSPSTKDGALTASRAFFRDLQEWLWIPRRFDPGRALETPRSIRALLGPNPRVIADEVWAKLLWAGINLTSEDLPTTSSGPRYPFELSRAVALTWLFSGQRSDEIRRLRTGCVRWQHDGTAVSPDAADVLARDTVCLLDVPTHKTGTSFTKPVDPLLGQAIEVWQAVRPEQPVMLDVKTGERVHFLLTHRAKRVSKDYINRTIIPALCTKAGVPASDVRGKITSHRARSTIASQLYNAKEPMTLFELQAWLGHRSPSSTQFHAKISPKTLAKAYSEAGYFARNVRTIEVLVDRDAVASGAAASGEPWQYYDLGHGWCTYSFFEQCQHRMACARCDFYTPKDSGKAQLLEAKENLQRMLASIPLTEDERAAVDDGQAAIDALLDRLIDVPTPAGPTPRKLGLPATATMLPVVEVRQGPTSTRRDTSADPSC</sequence>
<dbReference type="Gene3D" id="1.10.443.10">
    <property type="entry name" value="Intergrase catalytic core"/>
    <property type="match status" value="1"/>
</dbReference>
<keyword evidence="1 3" id="KW-0238">DNA-binding</keyword>
<dbReference type="EMBL" id="CP109011">
    <property type="protein sequence ID" value="WUT48829.1"/>
    <property type="molecule type" value="Genomic_DNA"/>
</dbReference>
<feature type="domain" description="Tyr recombinase" evidence="4">
    <location>
        <begin position="405"/>
        <end position="631"/>
    </location>
</feature>
<name>A0ABZ1X9K5_9ACTN</name>
<keyword evidence="2" id="KW-0233">DNA recombination</keyword>
<dbReference type="InterPro" id="IPR044068">
    <property type="entry name" value="CB"/>
</dbReference>
<evidence type="ECO:0000259" key="4">
    <source>
        <dbReference type="PROSITE" id="PS51898"/>
    </source>
</evidence>